<dbReference type="KEGG" id="ctes:O987_01285"/>
<name>A0A076PCC6_COMTE</name>
<proteinExistence type="predicted"/>
<evidence type="ECO:0000256" key="3">
    <source>
        <dbReference type="ARBA" id="ARBA00022692"/>
    </source>
</evidence>
<dbReference type="PANTHER" id="PTHR33931:SF2">
    <property type="entry name" value="HOLIN-LIKE PROTEIN CIDA"/>
    <property type="match status" value="1"/>
</dbReference>
<dbReference type="Proteomes" id="UP000028782">
    <property type="component" value="Chromosome"/>
</dbReference>
<evidence type="ECO:0000313" key="7">
    <source>
        <dbReference type="EMBL" id="AIJ44454.1"/>
    </source>
</evidence>
<protein>
    <submittedName>
        <fullName evidence="7">LrgA</fullName>
    </submittedName>
</protein>
<evidence type="ECO:0000256" key="4">
    <source>
        <dbReference type="ARBA" id="ARBA00022989"/>
    </source>
</evidence>
<organism evidence="7 8">
    <name type="scientific">Comamonas testosteroni TK102</name>
    <dbReference type="NCBI Taxonomy" id="1392005"/>
    <lineage>
        <taxon>Bacteria</taxon>
        <taxon>Pseudomonadati</taxon>
        <taxon>Pseudomonadota</taxon>
        <taxon>Betaproteobacteria</taxon>
        <taxon>Burkholderiales</taxon>
        <taxon>Comamonadaceae</taxon>
        <taxon>Comamonas</taxon>
    </lineage>
</organism>
<gene>
    <name evidence="7" type="ORF">O987_01285</name>
</gene>
<evidence type="ECO:0000313" key="8">
    <source>
        <dbReference type="Proteomes" id="UP000028782"/>
    </source>
</evidence>
<dbReference type="HOGENOM" id="CLU_113736_3_0_4"/>
<dbReference type="Pfam" id="PF03788">
    <property type="entry name" value="LrgA"/>
    <property type="match status" value="1"/>
</dbReference>
<dbReference type="GO" id="GO:0005886">
    <property type="term" value="C:plasma membrane"/>
    <property type="evidence" value="ECO:0007669"/>
    <property type="project" value="UniProtKB-SubCell"/>
</dbReference>
<reference evidence="7 8" key="1">
    <citation type="journal article" date="2014" name="Genome Announc.">
        <title>Complete Genome Sequence of Polychlorinated Biphenyl Degrader Comamonas testosteroni TK102 (NBRC 109938).</title>
        <authorList>
            <person name="Fukuda K."/>
            <person name="Hosoyama A."/>
            <person name="Tsuchikane K."/>
            <person name="Ohji S."/>
            <person name="Yamazoe A."/>
            <person name="Fujita N."/>
            <person name="Shintani M."/>
            <person name="Kimbara K."/>
        </authorList>
    </citation>
    <scope>NUCLEOTIDE SEQUENCE [LARGE SCALE GENOMIC DNA]</scope>
    <source>
        <strain evidence="7">TK102</strain>
    </source>
</reference>
<dbReference type="AlphaFoldDB" id="A0A076PCC6"/>
<comment type="subcellular location">
    <subcellularLocation>
        <location evidence="1">Cell membrane</location>
        <topology evidence="1">Multi-pass membrane protein</topology>
    </subcellularLocation>
</comment>
<sequence>MEKMRISHFMNIGENPRISSMSQIPEAATPRAQGGSHSFAQTLLQLLKAVLQVCLLSAIWIAMDVLRQHFGWSMPAGLIGFGLLAVGLFSGLVKARWLQGGTNWLLAEMLLFFVPAMLVVTEYPDLIRHQGLRILAVIVASTACVMGVTALAVDRVYRFELWLARRKSSRDAPALDEE</sequence>
<keyword evidence="5 6" id="KW-0472">Membrane</keyword>
<feature type="transmembrane region" description="Helical" evidence="6">
    <location>
        <begin position="132"/>
        <end position="157"/>
    </location>
</feature>
<evidence type="ECO:0000256" key="1">
    <source>
        <dbReference type="ARBA" id="ARBA00004651"/>
    </source>
</evidence>
<accession>A0A076PCC6</accession>
<evidence type="ECO:0000256" key="5">
    <source>
        <dbReference type="ARBA" id="ARBA00023136"/>
    </source>
</evidence>
<evidence type="ECO:0000256" key="2">
    <source>
        <dbReference type="ARBA" id="ARBA00022475"/>
    </source>
</evidence>
<keyword evidence="4 6" id="KW-1133">Transmembrane helix</keyword>
<evidence type="ECO:0000256" key="6">
    <source>
        <dbReference type="SAM" id="Phobius"/>
    </source>
</evidence>
<dbReference type="EMBL" id="CP006704">
    <property type="protein sequence ID" value="AIJ44454.1"/>
    <property type="molecule type" value="Genomic_DNA"/>
</dbReference>
<feature type="transmembrane region" description="Helical" evidence="6">
    <location>
        <begin position="46"/>
        <end position="63"/>
    </location>
</feature>
<feature type="transmembrane region" description="Helical" evidence="6">
    <location>
        <begin position="69"/>
        <end position="92"/>
    </location>
</feature>
<feature type="transmembrane region" description="Helical" evidence="6">
    <location>
        <begin position="104"/>
        <end position="120"/>
    </location>
</feature>
<dbReference type="InterPro" id="IPR005538">
    <property type="entry name" value="LrgA/CidA"/>
</dbReference>
<dbReference type="PANTHER" id="PTHR33931">
    <property type="entry name" value="HOLIN-LIKE PROTEIN CIDA-RELATED"/>
    <property type="match status" value="1"/>
</dbReference>
<keyword evidence="3 6" id="KW-0812">Transmembrane</keyword>
<keyword evidence="2" id="KW-1003">Cell membrane</keyword>